<dbReference type="Pfam" id="PF06061">
    <property type="entry name" value="Baculo_ME53"/>
    <property type="match status" value="1"/>
</dbReference>
<dbReference type="KEGG" id="vg:8887721"/>
<dbReference type="OrthoDB" id="2566at10239"/>
<dbReference type="RefSeq" id="YP_003517761.1">
    <property type="nucleotide sequence ID" value="NC_013953.1"/>
</dbReference>
<reference evidence="1 2" key="1">
    <citation type="journal article" date="2010" name="BMC Genomics">
        <title>Genomic sequencing and analyses of Lymantria xylina multiple nucleopolyhedrovirus.</title>
        <authorList>
            <person name="Nai Y.S."/>
            <person name="Wu C.Y."/>
            <person name="Wang T.C."/>
            <person name="Chen Y.R."/>
            <person name="Lau W.H."/>
            <person name="Lo C.F."/>
            <person name="Tsai M.F."/>
            <person name="Wang C.H."/>
        </authorList>
    </citation>
    <scope>NUCLEOTIDE SEQUENCE [LARGE SCALE GENOMIC DNA]</scope>
    <source>
        <strain evidence="1">LyxyMNPV-5</strain>
    </source>
</reference>
<dbReference type="GO" id="GO:0003677">
    <property type="term" value="F:DNA binding"/>
    <property type="evidence" value="ECO:0007669"/>
    <property type="project" value="InterPro"/>
</dbReference>
<gene>
    <name evidence="1" type="primary">me53</name>
</gene>
<dbReference type="InterPro" id="IPR010336">
    <property type="entry name" value="Baculo_ME53"/>
</dbReference>
<dbReference type="EMBL" id="GQ202541">
    <property type="protein sequence ID" value="ADD73730.1"/>
    <property type="molecule type" value="Genomic_DNA"/>
</dbReference>
<sequence>MTQSPIIKKRSGASYKTRGRVSFAAHTHAMSEDAPRDLRSKWLSEENAYLMSAVWRFARDYFMGVRRINDLFAMNCHQLKNHHDEVAHTSCDRCKRGFGDPAHALEGLYCLVNNKIVQENESNFHNRFKLICKPCCAKVVDVPTVELRQLYPRLDLDTVEWLARCRFVTRYIFPVETEYTTSVRNVRDETLDIARSFRDILAQKAPNEQIVRITLRTYARRLFAEDLQTVYYDASAPAELNVAPARSAMLDFRKTHTFINLTYFYEIEKRVYHNVGHATGYVAFFARPYAPLRSRATCVRCKSLFYKNNPILYCSKCGFTNRIYFKPNHRNAIDCSSLVYLQRCVQAIKTASYCLIYYDLNMYKRHKAK</sequence>
<evidence type="ECO:0000313" key="1">
    <source>
        <dbReference type="EMBL" id="ADD73730.1"/>
    </source>
</evidence>
<accession>D4N258</accession>
<evidence type="ECO:0000313" key="2">
    <source>
        <dbReference type="Proteomes" id="UP000203822"/>
    </source>
</evidence>
<name>D4N258_9ABAC</name>
<dbReference type="GeneID" id="8887721"/>
<dbReference type="GO" id="GO:0008270">
    <property type="term" value="F:zinc ion binding"/>
    <property type="evidence" value="ECO:0007669"/>
    <property type="project" value="InterPro"/>
</dbReference>
<dbReference type="Proteomes" id="UP000203822">
    <property type="component" value="Segment"/>
</dbReference>
<organism evidence="1 2">
    <name type="scientific">Lymantria xylina multiple nucleopolyhedrovirus</name>
    <dbReference type="NCBI Taxonomy" id="2847840"/>
    <lineage>
        <taxon>Viruses</taxon>
        <taxon>Viruses incertae sedis</taxon>
        <taxon>Naldaviricetes</taxon>
        <taxon>Lefavirales</taxon>
        <taxon>Baculoviridae</taxon>
        <taxon>Alphabaculovirus</taxon>
        <taxon>Alphabaculovirus lyxylinae</taxon>
        <taxon>Lymantria xylina nucleopolyhedrovirus</taxon>
    </lineage>
</organism>
<keyword evidence="2" id="KW-1185">Reference proteome</keyword>
<proteinExistence type="predicted"/>
<protein>
    <submittedName>
        <fullName evidence="1">ME-53</fullName>
    </submittedName>
</protein>